<name>A0AAJ2IUK8_9LACT</name>
<dbReference type="Proteomes" id="UP001262817">
    <property type="component" value="Unassembled WGS sequence"/>
</dbReference>
<dbReference type="SUPFAM" id="SSF52540">
    <property type="entry name" value="P-loop containing nucleoside triphosphate hydrolases"/>
    <property type="match status" value="1"/>
</dbReference>
<evidence type="ECO:0000313" key="1">
    <source>
        <dbReference type="EMBL" id="MDT2583896.1"/>
    </source>
</evidence>
<reference evidence="1" key="1">
    <citation type="submission" date="2023-03" db="EMBL/GenBank/DDBJ databases">
        <authorList>
            <person name="Shen W."/>
            <person name="Cai J."/>
        </authorList>
    </citation>
    <scope>NUCLEOTIDE SEQUENCE</scope>
    <source>
        <strain evidence="1">P86-2</strain>
    </source>
</reference>
<dbReference type="InterPro" id="IPR016628">
    <property type="entry name" value="ATPase_SAG2001_prd"/>
</dbReference>
<dbReference type="PANTHER" id="PTHR30121:SF6">
    <property type="entry name" value="SLR6007 PROTEIN"/>
    <property type="match status" value="1"/>
</dbReference>
<dbReference type="AlphaFoldDB" id="A0AAJ2IUK8"/>
<dbReference type="PIRSF" id="PIRSF015040">
    <property type="entry name" value="ATPase_SAG2001_prd"/>
    <property type="match status" value="1"/>
</dbReference>
<dbReference type="GO" id="GO:0005524">
    <property type="term" value="F:ATP binding"/>
    <property type="evidence" value="ECO:0007669"/>
    <property type="project" value="UniProtKB-KW"/>
</dbReference>
<keyword evidence="1" id="KW-0547">Nucleotide-binding</keyword>
<dbReference type="InterPro" id="IPR027417">
    <property type="entry name" value="P-loop_NTPase"/>
</dbReference>
<dbReference type="PANTHER" id="PTHR30121">
    <property type="entry name" value="UNCHARACTERIZED PROTEIN YJGR-RELATED"/>
    <property type="match status" value="1"/>
</dbReference>
<dbReference type="InterPro" id="IPR051162">
    <property type="entry name" value="T4SS_component"/>
</dbReference>
<dbReference type="EMBL" id="JARPXR010000007">
    <property type="protein sequence ID" value="MDT2583896.1"/>
    <property type="molecule type" value="Genomic_DNA"/>
</dbReference>
<accession>A0AAJ2IUK8</accession>
<sequence length="832" mass="95601">MKLDYPIVKTHGNIARTKEGETLAFYTVPYFSSSIIDFSGKVKIKKSIATAIRKIAPNSYFEIALVPRDFLLGEKMDALKETLYPEHRKAGEKYLDERKRTLTHEMKIPYEYEWLIAVFLKEDESAESLKEFFLKQAQKRMHQLMSLFNRRIKTPEGWEKVWVNVELSLRQALSSIKAVPLNADQVYYHQRLQFLPHITHRFDEVLESRSVSNITDTLIDQDGLGCMKFTSQYGESYSTIIPIGKTDKSLNNNHLGELIQRFDFPVGLKVKGRFPVMKKTGGYLSKMKQAFTRSKGIMTESARTGNVVYDKIVMGRRALNKMAKDVEAKEPLIEHGLFLIVSASTKPEWRARVNTVMNSLGSIGEKQRARFDQPYLFQSLLYGNKISLDTRFWYRLSNSKGFSQYLMFTTQKSGSKTGFPIGRLDSNYHQWDDLKTAIHASRNLVLYSPMLANKEDIAGKKTKNLLTEITGETGSGKTVLAQMILLQSILSTIKTLYIDPKHTLRKQWQKILKDKQWVAANSELADVIRSINFLTLSVEDERNIGILDPIIFLEAKEALNVAKMMLFYLMDNRWEEYQNTAVSKAVKEIVKRRAKGETLGFMHVIDLLKEHDDKNIRDVGESLYERIEGSILELAFSRGTTEGISFDEHSTILEIADLQLPDADNDDLNEEERNSVAVMMSLGVFCKRFGEKNENEETIEFLDEVWVLMKSKEGRQVVKSMKRLGRSQDNKLVLISQSVNDTKDENDTTGTGERFCFYESGEEEDILRALKLEVNEVNVKWISNMNQGQCIYRDVFGQLHRISIEVPPAWLKLIAPKKESKQSQLEQKYKAI</sequence>
<keyword evidence="1" id="KW-0067">ATP-binding</keyword>
<protein>
    <submittedName>
        <fullName evidence="1">ATP-binding protein</fullName>
    </submittedName>
</protein>
<comment type="caution">
    <text evidence="1">The sequence shown here is derived from an EMBL/GenBank/DDBJ whole genome shotgun (WGS) entry which is preliminary data.</text>
</comment>
<dbReference type="RefSeq" id="WP_284071223.1">
    <property type="nucleotide sequence ID" value="NZ_JARPXR010000007.1"/>
</dbReference>
<dbReference type="Pfam" id="PF12846">
    <property type="entry name" value="AAA_10"/>
    <property type="match status" value="1"/>
</dbReference>
<dbReference type="Gene3D" id="3.40.50.300">
    <property type="entry name" value="P-loop containing nucleotide triphosphate hydrolases"/>
    <property type="match status" value="2"/>
</dbReference>
<evidence type="ECO:0000313" key="2">
    <source>
        <dbReference type="Proteomes" id="UP001262817"/>
    </source>
</evidence>
<gene>
    <name evidence="1" type="ORF">P7D17_07175</name>
</gene>
<organism evidence="1 2">
    <name type="scientific">Lactococcus petauri</name>
    <dbReference type="NCBI Taxonomy" id="1940789"/>
    <lineage>
        <taxon>Bacteria</taxon>
        <taxon>Bacillati</taxon>
        <taxon>Bacillota</taxon>
        <taxon>Bacilli</taxon>
        <taxon>Lactobacillales</taxon>
        <taxon>Streptococcaceae</taxon>
        <taxon>Lactococcus</taxon>
    </lineage>
</organism>
<proteinExistence type="predicted"/>